<proteinExistence type="predicted"/>
<keyword evidence="3" id="KW-1185">Reference proteome</keyword>
<dbReference type="Proteomes" id="UP000800038">
    <property type="component" value="Unassembled WGS sequence"/>
</dbReference>
<dbReference type="EMBL" id="ML976383">
    <property type="protein sequence ID" value="KAF1934751.1"/>
    <property type="molecule type" value="Genomic_DNA"/>
</dbReference>
<feature type="compositionally biased region" description="Polar residues" evidence="1">
    <location>
        <begin position="1"/>
        <end position="21"/>
    </location>
</feature>
<dbReference type="AlphaFoldDB" id="A0A6A5S271"/>
<feature type="region of interest" description="Disordered" evidence="1">
    <location>
        <begin position="1"/>
        <end position="35"/>
    </location>
</feature>
<name>A0A6A5S271_9PLEO</name>
<evidence type="ECO:0000256" key="1">
    <source>
        <dbReference type="SAM" id="MobiDB-lite"/>
    </source>
</evidence>
<reference evidence="2" key="1">
    <citation type="journal article" date="2020" name="Stud. Mycol.">
        <title>101 Dothideomycetes genomes: a test case for predicting lifestyles and emergence of pathogens.</title>
        <authorList>
            <person name="Haridas S."/>
            <person name="Albert R."/>
            <person name="Binder M."/>
            <person name="Bloem J."/>
            <person name="Labutti K."/>
            <person name="Salamov A."/>
            <person name="Andreopoulos B."/>
            <person name="Baker S."/>
            <person name="Barry K."/>
            <person name="Bills G."/>
            <person name="Bluhm B."/>
            <person name="Cannon C."/>
            <person name="Castanera R."/>
            <person name="Culley D."/>
            <person name="Daum C."/>
            <person name="Ezra D."/>
            <person name="Gonzalez J."/>
            <person name="Henrissat B."/>
            <person name="Kuo A."/>
            <person name="Liang C."/>
            <person name="Lipzen A."/>
            <person name="Lutzoni F."/>
            <person name="Magnuson J."/>
            <person name="Mondo S."/>
            <person name="Nolan M."/>
            <person name="Ohm R."/>
            <person name="Pangilinan J."/>
            <person name="Park H.-J."/>
            <person name="Ramirez L."/>
            <person name="Alfaro M."/>
            <person name="Sun H."/>
            <person name="Tritt A."/>
            <person name="Yoshinaga Y."/>
            <person name="Zwiers L.-H."/>
            <person name="Turgeon B."/>
            <person name="Goodwin S."/>
            <person name="Spatafora J."/>
            <person name="Crous P."/>
            <person name="Grigoriev I."/>
        </authorList>
    </citation>
    <scope>NUCLEOTIDE SEQUENCE</scope>
    <source>
        <strain evidence="2">CBS 161.51</strain>
    </source>
</reference>
<protein>
    <submittedName>
        <fullName evidence="2">Uncharacterized protein</fullName>
    </submittedName>
</protein>
<accession>A0A6A5S271</accession>
<evidence type="ECO:0000313" key="2">
    <source>
        <dbReference type="EMBL" id="KAF1934751.1"/>
    </source>
</evidence>
<sequence>MATNTLEEQPVQATENESMDVSSEDAVPDTKSGVRVDPNAALQSARFKKGDLVHMPVFANGMRTKVVFTIYDRKYNTRGGYVEYQLKNVFTMELHSRGAFIREKDLKAGS</sequence>
<evidence type="ECO:0000313" key="3">
    <source>
        <dbReference type="Proteomes" id="UP000800038"/>
    </source>
</evidence>
<gene>
    <name evidence="2" type="ORF">EJ02DRAFT_167248</name>
</gene>
<dbReference type="OrthoDB" id="3913514at2759"/>
<organism evidence="2 3">
    <name type="scientific">Clathrospora elynae</name>
    <dbReference type="NCBI Taxonomy" id="706981"/>
    <lineage>
        <taxon>Eukaryota</taxon>
        <taxon>Fungi</taxon>
        <taxon>Dikarya</taxon>
        <taxon>Ascomycota</taxon>
        <taxon>Pezizomycotina</taxon>
        <taxon>Dothideomycetes</taxon>
        <taxon>Pleosporomycetidae</taxon>
        <taxon>Pleosporales</taxon>
        <taxon>Diademaceae</taxon>
        <taxon>Clathrospora</taxon>
    </lineage>
</organism>